<dbReference type="EMBL" id="HBFA01002446">
    <property type="protein sequence ID" value="CAD8649724.1"/>
    <property type="molecule type" value="Transcribed_RNA"/>
</dbReference>
<reference evidence="2" key="1">
    <citation type="submission" date="2021-01" db="EMBL/GenBank/DDBJ databases">
        <authorList>
            <person name="Corre E."/>
            <person name="Pelletier E."/>
            <person name="Niang G."/>
            <person name="Scheremetjew M."/>
            <person name="Finn R."/>
            <person name="Kale V."/>
            <person name="Holt S."/>
            <person name="Cochrane G."/>
            <person name="Meng A."/>
            <person name="Brown T."/>
            <person name="Cohen L."/>
        </authorList>
    </citation>
    <scope>NUCLEOTIDE SEQUENCE</scope>
    <source>
        <strain evidence="2">CCMP722</strain>
    </source>
</reference>
<proteinExistence type="predicted"/>
<evidence type="ECO:0000313" key="2">
    <source>
        <dbReference type="EMBL" id="CAD8649724.1"/>
    </source>
</evidence>
<name>A0A7S0MTD5_9CHLO</name>
<evidence type="ECO:0000256" key="1">
    <source>
        <dbReference type="SAM" id="MobiDB-lite"/>
    </source>
</evidence>
<accession>A0A7S0MTD5</accession>
<dbReference type="AlphaFoldDB" id="A0A7S0MTD5"/>
<feature type="region of interest" description="Disordered" evidence="1">
    <location>
        <begin position="94"/>
        <end position="117"/>
    </location>
</feature>
<organism evidence="2">
    <name type="scientific">Pyramimonas obovata</name>
    <dbReference type="NCBI Taxonomy" id="1411642"/>
    <lineage>
        <taxon>Eukaryota</taxon>
        <taxon>Viridiplantae</taxon>
        <taxon>Chlorophyta</taxon>
        <taxon>Pyramimonadophyceae</taxon>
        <taxon>Pyramimonadales</taxon>
        <taxon>Pyramimonadaceae</taxon>
        <taxon>Pyramimonas</taxon>
        <taxon>Pyramimonas incertae sedis</taxon>
    </lineage>
</organism>
<protein>
    <submittedName>
        <fullName evidence="2">Uncharacterized protein</fullName>
    </submittedName>
</protein>
<gene>
    <name evidence="2" type="ORF">POBO1169_LOCUS1194</name>
</gene>
<sequence length="288" mass="32291">MSCCMSLRMLLYGSSPKPARLRPHTSRAASPASYNIVARPIPRLPRMAVRLARGATSDGGRYGNVDGGASTRSLQRVTPSKICQNVGLRTAKVSSRVPRKRASTLPVQSAAATTGDRDAQFGDRRSMQHWAEQGPIDDFGPDSPFIKYMAVQERMNEVDCRTQVRRFKLLLGMEEDQPVNMAPKDLARLAVAAGRQPEVLHRRILELRQMLPRMDLQALVERAPRLLLFSEGDWRELVDRDVRWCQAHEDEVNSDDFLVIISNSPARAYIRHLGSIIDQNGALSKYSQ</sequence>